<evidence type="ECO:0000313" key="1">
    <source>
        <dbReference type="EMBL" id="MFB6490245.1"/>
    </source>
</evidence>
<dbReference type="EMBL" id="JZWT02000006">
    <property type="protein sequence ID" value="MFB6490245.1"/>
    <property type="molecule type" value="Genomic_DNA"/>
</dbReference>
<protein>
    <submittedName>
        <fullName evidence="1">V-type ATP synthase subunit E</fullName>
    </submittedName>
</protein>
<dbReference type="Proteomes" id="UP000033636">
    <property type="component" value="Unassembled WGS sequence"/>
</dbReference>
<evidence type="ECO:0000313" key="2">
    <source>
        <dbReference type="Proteomes" id="UP000033636"/>
    </source>
</evidence>
<gene>
    <name evidence="1" type="ORF">TU35_003185</name>
</gene>
<proteinExistence type="predicted"/>
<name>A0ACC6UZT8_9CREN</name>
<comment type="caution">
    <text evidence="1">The sequence shown here is derived from an EMBL/GenBank/DDBJ whole genome shotgun (WGS) entry which is preliminary data.</text>
</comment>
<organism evidence="1 2">
    <name type="scientific">Thermoproteus sp. AZ2</name>
    <dbReference type="NCBI Taxonomy" id="1609232"/>
    <lineage>
        <taxon>Archaea</taxon>
        <taxon>Thermoproteota</taxon>
        <taxon>Thermoprotei</taxon>
        <taxon>Thermoproteales</taxon>
        <taxon>Thermoproteaceae</taxon>
        <taxon>Thermoproteus</taxon>
    </lineage>
</organism>
<accession>A0ACC6UZT8</accession>
<reference evidence="1" key="1">
    <citation type="submission" date="2024-07" db="EMBL/GenBank/DDBJ databases">
        <title>Metagenome and Metagenome-Assembled Genomes of Archaea from a hot spring from the geothermal field of Los Azufres, Mexico.</title>
        <authorList>
            <person name="Marin-Paredes R."/>
            <person name="Martinez-Romero E."/>
            <person name="Servin-Garciduenas L.E."/>
        </authorList>
    </citation>
    <scope>NUCLEOTIDE SEQUENCE</scope>
</reference>
<sequence length="186" mass="21406">MSFFSELISRYIKELEDLKVKLNIEAESRIRQRAQEALSKYTEQITNVQSQVTLERERILYEAVVEARRRTAELSEQIVEAVINDVYDYVDKNRSSDDYIKFLEKALERAKEYIGPDATIYASPKDKNAVTALMRKLGMRGEVRDGDMRGGLLAESLDGSIKMDLTIESLIASSREELKRIIYSKL</sequence>